<dbReference type="EMBL" id="UYRT01101978">
    <property type="protein sequence ID" value="VDN43147.1"/>
    <property type="molecule type" value="Genomic_DNA"/>
</dbReference>
<dbReference type="WBParaSite" id="GPUH_0002468801-mRNA-1">
    <property type="protein sequence ID" value="GPUH_0002468801-mRNA-1"/>
    <property type="gene ID" value="GPUH_0002468801"/>
</dbReference>
<accession>A0A183EUL7</accession>
<reference evidence="3" key="1">
    <citation type="submission" date="2016-06" db="UniProtKB">
        <authorList>
            <consortium name="WormBaseParasite"/>
        </authorList>
    </citation>
    <scope>IDENTIFICATION</scope>
</reference>
<evidence type="ECO:0000313" key="3">
    <source>
        <dbReference type="WBParaSite" id="GPUH_0002468801-mRNA-1"/>
    </source>
</evidence>
<name>A0A183EUL7_9BILA</name>
<reference evidence="1 2" key="2">
    <citation type="submission" date="2018-11" db="EMBL/GenBank/DDBJ databases">
        <authorList>
            <consortium name="Pathogen Informatics"/>
        </authorList>
    </citation>
    <scope>NUCLEOTIDE SEQUENCE [LARGE SCALE GENOMIC DNA]</scope>
</reference>
<gene>
    <name evidence="1" type="ORF">GPUH_LOCUS24658</name>
</gene>
<dbReference type="Proteomes" id="UP000271098">
    <property type="component" value="Unassembled WGS sequence"/>
</dbReference>
<organism evidence="3">
    <name type="scientific">Gongylonema pulchrum</name>
    <dbReference type="NCBI Taxonomy" id="637853"/>
    <lineage>
        <taxon>Eukaryota</taxon>
        <taxon>Metazoa</taxon>
        <taxon>Ecdysozoa</taxon>
        <taxon>Nematoda</taxon>
        <taxon>Chromadorea</taxon>
        <taxon>Rhabditida</taxon>
        <taxon>Spirurina</taxon>
        <taxon>Spiruromorpha</taxon>
        <taxon>Spiruroidea</taxon>
        <taxon>Gongylonematidae</taxon>
        <taxon>Gongylonema</taxon>
    </lineage>
</organism>
<evidence type="ECO:0000313" key="1">
    <source>
        <dbReference type="EMBL" id="VDN43147.1"/>
    </source>
</evidence>
<proteinExistence type="predicted"/>
<evidence type="ECO:0000313" key="2">
    <source>
        <dbReference type="Proteomes" id="UP000271098"/>
    </source>
</evidence>
<protein>
    <submittedName>
        <fullName evidence="3">FBA_2 domain-containing protein</fullName>
    </submittedName>
</protein>
<dbReference type="AlphaFoldDB" id="A0A183EUL7"/>
<keyword evidence="2" id="KW-1185">Reference proteome</keyword>
<sequence length="136" mass="15879">MLPANPVPEIIEFWAEKNDKNAGLLTTVESMDFKDWIASRGPLDETKLFKKNNDLLKMCLNKTFLWQDRPQRFTLLGHSGTTLKMTSVLGNDPKNLEEQVKSYVFFIFLVMLSFHEKLAKSKKKHCFCHVIRREKC</sequence>